<accession>A0A9P1BLJ4</accession>
<feature type="chain" id="PRO_5043269563" evidence="2">
    <location>
        <begin position="30"/>
        <end position="274"/>
    </location>
</feature>
<reference evidence="3" key="1">
    <citation type="submission" date="2022-10" db="EMBL/GenBank/DDBJ databases">
        <authorList>
            <person name="Chen Y."/>
            <person name="Dougan E. K."/>
            <person name="Chan C."/>
            <person name="Rhodes N."/>
            <person name="Thang M."/>
        </authorList>
    </citation>
    <scope>NUCLEOTIDE SEQUENCE</scope>
</reference>
<dbReference type="EMBL" id="CAMXCT030000171">
    <property type="protein sequence ID" value="CAL4762282.1"/>
    <property type="molecule type" value="Genomic_DNA"/>
</dbReference>
<keyword evidence="2" id="KW-0732">Signal</keyword>
<dbReference type="AlphaFoldDB" id="A0A9P1BLJ4"/>
<evidence type="ECO:0000313" key="4">
    <source>
        <dbReference type="EMBL" id="CAL4762282.1"/>
    </source>
</evidence>
<dbReference type="EMBL" id="CAMXCT010000171">
    <property type="protein sequence ID" value="CAI3974970.1"/>
    <property type="molecule type" value="Genomic_DNA"/>
</dbReference>
<keyword evidence="1" id="KW-0812">Transmembrane</keyword>
<proteinExistence type="predicted"/>
<name>A0A9P1BLJ4_9DINO</name>
<evidence type="ECO:0000313" key="5">
    <source>
        <dbReference type="Proteomes" id="UP001152797"/>
    </source>
</evidence>
<keyword evidence="1" id="KW-0472">Membrane</keyword>
<comment type="caution">
    <text evidence="3">The sequence shown here is derived from an EMBL/GenBank/DDBJ whole genome shotgun (WGS) entry which is preliminary data.</text>
</comment>
<feature type="transmembrane region" description="Helical" evidence="1">
    <location>
        <begin position="232"/>
        <end position="252"/>
    </location>
</feature>
<protein>
    <submittedName>
        <fullName evidence="3">Uncharacterized protein</fullName>
    </submittedName>
</protein>
<gene>
    <name evidence="3" type="ORF">C1SCF055_LOCUS3332</name>
</gene>
<reference evidence="4 5" key="2">
    <citation type="submission" date="2024-05" db="EMBL/GenBank/DDBJ databases">
        <authorList>
            <person name="Chen Y."/>
            <person name="Shah S."/>
            <person name="Dougan E. K."/>
            <person name="Thang M."/>
            <person name="Chan C."/>
        </authorList>
    </citation>
    <scope>NUCLEOTIDE SEQUENCE [LARGE SCALE GENOMIC DNA]</scope>
</reference>
<evidence type="ECO:0000256" key="2">
    <source>
        <dbReference type="SAM" id="SignalP"/>
    </source>
</evidence>
<keyword evidence="5" id="KW-1185">Reference proteome</keyword>
<dbReference type="EMBL" id="CAMXCT020000171">
    <property type="protein sequence ID" value="CAL1128345.1"/>
    <property type="molecule type" value="Genomic_DNA"/>
</dbReference>
<keyword evidence="1" id="KW-1133">Transmembrane helix</keyword>
<evidence type="ECO:0000256" key="1">
    <source>
        <dbReference type="SAM" id="Phobius"/>
    </source>
</evidence>
<feature type="signal peptide" evidence="2">
    <location>
        <begin position="1"/>
        <end position="29"/>
    </location>
</feature>
<feature type="transmembrane region" description="Helical" evidence="1">
    <location>
        <begin position="63"/>
        <end position="84"/>
    </location>
</feature>
<organism evidence="3">
    <name type="scientific">Cladocopium goreaui</name>
    <dbReference type="NCBI Taxonomy" id="2562237"/>
    <lineage>
        <taxon>Eukaryota</taxon>
        <taxon>Sar</taxon>
        <taxon>Alveolata</taxon>
        <taxon>Dinophyceae</taxon>
        <taxon>Suessiales</taxon>
        <taxon>Symbiodiniaceae</taxon>
        <taxon>Cladocopium</taxon>
    </lineage>
</organism>
<dbReference type="Proteomes" id="UP001152797">
    <property type="component" value="Unassembled WGS sequence"/>
</dbReference>
<sequence>MLVDPHLQVPLILSLWLLTVFFLILCCSAKCTSQGIHGSMGERRRPPRLSEIWPGSYQETKMLLFLLGLLSSVACVISLARGGAFMLSAMRSQSEDGCSVAHLKKFSSQGLGAFRCEDGSLDAEHEGTVLLRHGWKRDAVEVYRMAPVYLHEDALPVARAVAKDRPLSGGSCGRGLCGLFLRPQEEEAVLLGQLAKELSHTLGFSKEKDFHLQSMPLVALTDPSNPFGSKQMLSWAAVFYFLALLTLLAFQLEFRGSNDYELLSTKSPETDTET</sequence>
<evidence type="ECO:0000313" key="3">
    <source>
        <dbReference type="EMBL" id="CAI3974970.1"/>
    </source>
</evidence>